<evidence type="ECO:0000256" key="1">
    <source>
        <dbReference type="ARBA" id="ARBA00022679"/>
    </source>
</evidence>
<dbReference type="Proteomes" id="UP000053246">
    <property type="component" value="Unassembled WGS sequence"/>
</dbReference>
<proteinExistence type="predicted"/>
<evidence type="ECO:0000313" key="5">
    <source>
        <dbReference type="Proteomes" id="UP000053246"/>
    </source>
</evidence>
<dbReference type="PANTHER" id="PTHR43877">
    <property type="entry name" value="AMINOALKYLPHOSPHONATE N-ACETYLTRANSFERASE-RELATED-RELATED"/>
    <property type="match status" value="1"/>
</dbReference>
<feature type="domain" description="N-acetyltransferase" evidence="3">
    <location>
        <begin position="4"/>
        <end position="162"/>
    </location>
</feature>
<keyword evidence="1" id="KW-0808">Transferase</keyword>
<evidence type="ECO:0000259" key="3">
    <source>
        <dbReference type="PROSITE" id="PS51186"/>
    </source>
</evidence>
<organism evidence="4 5">
    <name type="scientific">Micromonospora maris</name>
    <dbReference type="NCBI Taxonomy" id="1003110"/>
    <lineage>
        <taxon>Bacteria</taxon>
        <taxon>Bacillati</taxon>
        <taxon>Actinomycetota</taxon>
        <taxon>Actinomycetes</taxon>
        <taxon>Micromonosporales</taxon>
        <taxon>Micromonosporaceae</taxon>
        <taxon>Micromonospora</taxon>
    </lineage>
</organism>
<dbReference type="InterPro" id="IPR050832">
    <property type="entry name" value="Bact_Acetyltransf"/>
</dbReference>
<name>A0A9X0I0A6_9ACTN</name>
<dbReference type="InterPro" id="IPR000182">
    <property type="entry name" value="GNAT_dom"/>
</dbReference>
<dbReference type="SUPFAM" id="SSF55729">
    <property type="entry name" value="Acyl-CoA N-acyltransferases (Nat)"/>
    <property type="match status" value="1"/>
</dbReference>
<dbReference type="Pfam" id="PF00583">
    <property type="entry name" value="Acetyltransf_1"/>
    <property type="match status" value="1"/>
</dbReference>
<dbReference type="OMA" id="KHYAEEK"/>
<dbReference type="GO" id="GO:0016747">
    <property type="term" value="F:acyltransferase activity, transferring groups other than amino-acyl groups"/>
    <property type="evidence" value="ECO:0007669"/>
    <property type="project" value="InterPro"/>
</dbReference>
<accession>A0A9X0I0A6</accession>
<protein>
    <submittedName>
        <fullName evidence="4">GCN5 family acetyltransferase</fullName>
    </submittedName>
</protein>
<dbReference type="Gene3D" id="3.40.630.30">
    <property type="match status" value="1"/>
</dbReference>
<keyword evidence="2" id="KW-0012">Acyltransferase</keyword>
<sequence>MSELTVRSMTEAEFDRWRAGIVRAFADAQVAAGNWPAEEAQELAQQGNDALLPAGFGTPGMLFLTGELRDGTPIGVLWIGLTHPRGVPDCAFLYDIEIGADHRGAGYGRALLAAGEDAVRRHGVGAIELNVFGDNARAVGLYGSSGYRVVTQQMRKTLVAQQ</sequence>
<dbReference type="RefSeq" id="WP_013733616.1">
    <property type="nucleotide sequence ID" value="NZ_LMWI01000002.1"/>
</dbReference>
<evidence type="ECO:0000256" key="2">
    <source>
        <dbReference type="ARBA" id="ARBA00023315"/>
    </source>
</evidence>
<dbReference type="InterPro" id="IPR016181">
    <property type="entry name" value="Acyl_CoA_acyltransferase"/>
</dbReference>
<dbReference type="EMBL" id="LMWI01000002">
    <property type="protein sequence ID" value="KUJ44413.1"/>
    <property type="molecule type" value="Genomic_DNA"/>
</dbReference>
<gene>
    <name evidence="4" type="ORF">ADL17_14530</name>
</gene>
<dbReference type="PROSITE" id="PS51186">
    <property type="entry name" value="GNAT"/>
    <property type="match status" value="1"/>
</dbReference>
<dbReference type="AlphaFoldDB" id="A0A9X0I0A6"/>
<dbReference type="PANTHER" id="PTHR43877:SF2">
    <property type="entry name" value="AMINOALKYLPHOSPHONATE N-ACETYLTRANSFERASE-RELATED"/>
    <property type="match status" value="1"/>
</dbReference>
<reference evidence="4 5" key="1">
    <citation type="submission" date="2015-10" db="EMBL/GenBank/DDBJ databases">
        <authorList>
            <person name="Ju K.-S."/>
            <person name="Doroghazi J.R."/>
            <person name="Metcalf W.W."/>
        </authorList>
    </citation>
    <scope>NUCLEOTIDE SEQUENCE [LARGE SCALE GENOMIC DNA]</scope>
    <source>
        <strain evidence="4 5">NRRL B-24793</strain>
    </source>
</reference>
<evidence type="ECO:0000313" key="4">
    <source>
        <dbReference type="EMBL" id="KUJ44413.1"/>
    </source>
</evidence>
<dbReference type="CDD" id="cd04301">
    <property type="entry name" value="NAT_SF"/>
    <property type="match status" value="1"/>
</dbReference>
<comment type="caution">
    <text evidence="4">The sequence shown here is derived from an EMBL/GenBank/DDBJ whole genome shotgun (WGS) entry which is preliminary data.</text>
</comment>
<keyword evidence="5" id="KW-1185">Reference proteome</keyword>